<dbReference type="GO" id="GO:0016075">
    <property type="term" value="P:rRNA catabolic process"/>
    <property type="evidence" value="ECO:0007669"/>
    <property type="project" value="TreeGrafter"/>
</dbReference>
<dbReference type="EMBL" id="UOEU01000329">
    <property type="protein sequence ID" value="VAW32174.1"/>
    <property type="molecule type" value="Genomic_DNA"/>
</dbReference>
<dbReference type="InterPro" id="IPR039018">
    <property type="entry name" value="VapC20-like"/>
</dbReference>
<dbReference type="Gene3D" id="3.40.50.1010">
    <property type="entry name" value="5'-nuclease"/>
    <property type="match status" value="1"/>
</dbReference>
<dbReference type="Pfam" id="PF01850">
    <property type="entry name" value="PIN"/>
    <property type="match status" value="1"/>
</dbReference>
<dbReference type="InterPro" id="IPR002716">
    <property type="entry name" value="PIN_dom"/>
</dbReference>
<dbReference type="PANTHER" id="PTHR42188:SF1">
    <property type="entry name" value="23S RRNA-SPECIFIC ENDONUCLEASE VAPC20"/>
    <property type="match status" value="1"/>
</dbReference>
<organism evidence="2">
    <name type="scientific">hydrothermal vent metagenome</name>
    <dbReference type="NCBI Taxonomy" id="652676"/>
    <lineage>
        <taxon>unclassified sequences</taxon>
        <taxon>metagenomes</taxon>
        <taxon>ecological metagenomes</taxon>
    </lineage>
</organism>
<accession>A0A3B0VKI9</accession>
<dbReference type="AlphaFoldDB" id="A0A3B0VKI9"/>
<feature type="domain" description="PIN" evidence="1">
    <location>
        <begin position="5"/>
        <end position="129"/>
    </location>
</feature>
<gene>
    <name evidence="2" type="ORF">MNBD_CHLOROFLEXI01-4709</name>
</gene>
<reference evidence="2" key="1">
    <citation type="submission" date="2018-06" db="EMBL/GenBank/DDBJ databases">
        <authorList>
            <person name="Zhirakovskaya E."/>
        </authorList>
    </citation>
    <scope>NUCLEOTIDE SEQUENCE</scope>
</reference>
<protein>
    <recommendedName>
        <fullName evidence="1">PIN domain-containing protein</fullName>
    </recommendedName>
</protein>
<name>A0A3B0VKI9_9ZZZZ</name>
<dbReference type="PANTHER" id="PTHR42188">
    <property type="entry name" value="23S RRNA-SPECIFIC ENDONUCLEASE VAPC20"/>
    <property type="match status" value="1"/>
</dbReference>
<dbReference type="InterPro" id="IPR029060">
    <property type="entry name" value="PIN-like_dom_sf"/>
</dbReference>
<evidence type="ECO:0000259" key="1">
    <source>
        <dbReference type="Pfam" id="PF01850"/>
    </source>
</evidence>
<sequence length="139" mass="15880">MKQPIFIDTSYFLALINSRDKYHLVAKTVAAQVTPPFITNEAVLFELGNALARPPSRLLGIQALQKIRDDLDIEIVSITPELFDQTVAFYQSRPDKAWGLTDCSSFVIMQQRRLREALTADKHFEQAGFKRLLQLPMEQ</sequence>
<dbReference type="GO" id="GO:0004521">
    <property type="term" value="F:RNA endonuclease activity"/>
    <property type="evidence" value="ECO:0007669"/>
    <property type="project" value="InterPro"/>
</dbReference>
<proteinExistence type="predicted"/>
<evidence type="ECO:0000313" key="2">
    <source>
        <dbReference type="EMBL" id="VAW32174.1"/>
    </source>
</evidence>
<dbReference type="SUPFAM" id="SSF88723">
    <property type="entry name" value="PIN domain-like"/>
    <property type="match status" value="1"/>
</dbReference>